<keyword evidence="3" id="KW-1185">Reference proteome</keyword>
<dbReference type="OrthoDB" id="2917064at2"/>
<evidence type="ECO:0000313" key="2">
    <source>
        <dbReference type="EMBL" id="ADU30449.1"/>
    </source>
</evidence>
<accession>E6U271</accession>
<evidence type="ECO:0000256" key="1">
    <source>
        <dbReference type="SAM" id="MobiDB-lite"/>
    </source>
</evidence>
<dbReference type="HOGENOM" id="CLU_2663335_0_0_9"/>
<dbReference type="EMBL" id="CP002394">
    <property type="protein sequence ID" value="ADU30449.1"/>
    <property type="molecule type" value="Genomic_DNA"/>
</dbReference>
<dbReference type="RefSeq" id="WP_013488784.1">
    <property type="nucleotide sequence ID" value="NC_014829.1"/>
</dbReference>
<evidence type="ECO:0000313" key="3">
    <source>
        <dbReference type="Proteomes" id="UP000001401"/>
    </source>
</evidence>
<dbReference type="Proteomes" id="UP000001401">
    <property type="component" value="Chromosome"/>
</dbReference>
<name>E6U271_EVAC2</name>
<dbReference type="KEGG" id="bco:Bcell_2189"/>
<sequence length="75" mass="8722">MGKWNEEAAPNLNQSTQEIKNSKFLKKKEVKDHEFTAELFDDANPNQNRGIENNITINMHTRSKGRTGKLEYDEQ</sequence>
<feature type="region of interest" description="Disordered" evidence="1">
    <location>
        <begin position="1"/>
        <end position="25"/>
    </location>
</feature>
<gene>
    <name evidence="2" type="ordered locus">Bcell_2189</name>
</gene>
<dbReference type="STRING" id="649639.Bcell_2189"/>
<reference evidence="2 3" key="1">
    <citation type="submission" date="2010-12" db="EMBL/GenBank/DDBJ databases">
        <title>Complete sequence of Bacillus cellulosilyticus DSM 2522.</title>
        <authorList>
            <consortium name="US DOE Joint Genome Institute"/>
            <person name="Lucas S."/>
            <person name="Copeland A."/>
            <person name="Lapidus A."/>
            <person name="Cheng J.-F."/>
            <person name="Bruce D."/>
            <person name="Goodwin L."/>
            <person name="Pitluck S."/>
            <person name="Chertkov O."/>
            <person name="Detter J.C."/>
            <person name="Han C."/>
            <person name="Tapia R."/>
            <person name="Land M."/>
            <person name="Hauser L."/>
            <person name="Jeffries C."/>
            <person name="Kyrpides N."/>
            <person name="Ivanova N."/>
            <person name="Mikhailova N."/>
            <person name="Brumm P."/>
            <person name="Mead D."/>
            <person name="Woyke T."/>
        </authorList>
    </citation>
    <scope>NUCLEOTIDE SEQUENCE [LARGE SCALE GENOMIC DNA]</scope>
    <source>
        <strain evidence="3">ATCC 21833 / DSM 2522 / FERM P-1141 / JCM 9156 / N-4</strain>
    </source>
</reference>
<organism evidence="2 3">
    <name type="scientific">Evansella cellulosilytica (strain ATCC 21833 / DSM 2522 / FERM P-1141 / JCM 9156 / N-4)</name>
    <name type="common">Bacillus cellulosilyticus</name>
    <dbReference type="NCBI Taxonomy" id="649639"/>
    <lineage>
        <taxon>Bacteria</taxon>
        <taxon>Bacillati</taxon>
        <taxon>Bacillota</taxon>
        <taxon>Bacilli</taxon>
        <taxon>Bacillales</taxon>
        <taxon>Bacillaceae</taxon>
        <taxon>Evansella</taxon>
    </lineage>
</organism>
<protein>
    <submittedName>
        <fullName evidence="2">Uncharacterized protein</fullName>
    </submittedName>
</protein>
<dbReference type="AlphaFoldDB" id="E6U271"/>
<proteinExistence type="predicted"/>